<dbReference type="PROSITE" id="PS50126">
    <property type="entry name" value="S1"/>
    <property type="match status" value="1"/>
</dbReference>
<sequence>MKDKILEGIIRVTGKGVGYFTPPEDPEADDFEVQPENLFTALNRDMVKIEVTGSELKGRKQAKVVEIVERHKMEFVGIFEKDNTGSFVVPDDKRMYRDIFIPAGQALNAKQGDKVQARIAEWQDPSKSPVGEVIRVIGVAGEHNTEMIGIVLESGFEVDFPPEVEKEAEAWKQKFEKEDKLKDRKDFRDTLTFTIDPADAKDFDDAISFKKLPDGDYEIGIHIADVSHFVRERTELDKEARKRGTSIYLVDRTIPMLPEILSNDLCSLNPKEPKYAFSAVFVLDKNAKVKNRWFGKTLIESDKRFTYEEAQEILDNKKGLHYEELQALNDLAYKLREEKFRKGAIEFETEEVRFELDDNGFPVRIYKKARKDTHKLVEDFMLLANREVATHMHAAYKGNDRAAFVYRIHDAPDREKIVNLATFVKALGFELKNKDGETTAEDITRMLKSVEGSPTEMLIKTAAIRSMSKAIYSTSNIGHFGLAFEYYTHFTSPIRRYPDLMVHRLLQRFIEKGQIEQDEIIKYQRLSDDASEREMEAAEAERASIKYKQVEYMHEHVGEEFDAIVSGVSEWGIYVEEVNTKSEGMVKLRDMKDDFYELNEKLYAIIGQNTGKKYSLGDQVRVKLITADTERKTLDFMFV</sequence>
<evidence type="ECO:0000256" key="1">
    <source>
        <dbReference type="ARBA" id="ARBA00001849"/>
    </source>
</evidence>
<evidence type="ECO:0000313" key="11">
    <source>
        <dbReference type="Proteomes" id="UP000177279"/>
    </source>
</evidence>
<evidence type="ECO:0000256" key="4">
    <source>
        <dbReference type="ARBA" id="ARBA00022722"/>
    </source>
</evidence>
<dbReference type="InterPro" id="IPR013223">
    <property type="entry name" value="RNase_B_OB_dom"/>
</dbReference>
<evidence type="ECO:0000256" key="3">
    <source>
        <dbReference type="ARBA" id="ARBA00022490"/>
    </source>
</evidence>
<protein>
    <recommendedName>
        <fullName evidence="8">Ribonuclease R</fullName>
        <shortName evidence="8">RNase R</shortName>
        <ecNumber evidence="8">3.1.13.1</ecNumber>
    </recommendedName>
</protein>
<proteinExistence type="inferred from homology"/>
<keyword evidence="3 8" id="KW-0963">Cytoplasm</keyword>
<dbReference type="GO" id="GO:0006402">
    <property type="term" value="P:mRNA catabolic process"/>
    <property type="evidence" value="ECO:0007669"/>
    <property type="project" value="TreeGrafter"/>
</dbReference>
<comment type="similarity">
    <text evidence="8">Belongs to the RNR ribonuclease family. RNase R subfamily.</text>
</comment>
<dbReference type="InterPro" id="IPR012340">
    <property type="entry name" value="NA-bd_OB-fold"/>
</dbReference>
<dbReference type="Pfam" id="PF00773">
    <property type="entry name" value="RNB"/>
    <property type="match status" value="1"/>
</dbReference>
<evidence type="ECO:0000256" key="5">
    <source>
        <dbReference type="ARBA" id="ARBA00022801"/>
    </source>
</evidence>
<dbReference type="EMBL" id="MHVS01000004">
    <property type="protein sequence ID" value="OHA96697.1"/>
    <property type="molecule type" value="Genomic_DNA"/>
</dbReference>
<evidence type="ECO:0000256" key="6">
    <source>
        <dbReference type="ARBA" id="ARBA00022839"/>
    </source>
</evidence>
<evidence type="ECO:0000256" key="2">
    <source>
        <dbReference type="ARBA" id="ARBA00004496"/>
    </source>
</evidence>
<dbReference type="EC" id="3.1.13.1" evidence="8"/>
<comment type="function">
    <text evidence="8">3'-5' exoribonuclease that releases 5'-nucleoside monophosphates and is involved in maturation of structured RNAs.</text>
</comment>
<dbReference type="GO" id="GO:0005829">
    <property type="term" value="C:cytosol"/>
    <property type="evidence" value="ECO:0007669"/>
    <property type="project" value="TreeGrafter"/>
</dbReference>
<dbReference type="InterPro" id="IPR022966">
    <property type="entry name" value="RNase_II/R_CS"/>
</dbReference>
<keyword evidence="5 8" id="KW-0378">Hydrolase</keyword>
<reference evidence="10 11" key="1">
    <citation type="journal article" date="2016" name="Nat. Commun.">
        <title>Thousands of microbial genomes shed light on interconnected biogeochemical processes in an aquifer system.</title>
        <authorList>
            <person name="Anantharaman K."/>
            <person name="Brown C.T."/>
            <person name="Hug L.A."/>
            <person name="Sharon I."/>
            <person name="Castelle C.J."/>
            <person name="Probst A.J."/>
            <person name="Thomas B.C."/>
            <person name="Singh A."/>
            <person name="Wilkins M.J."/>
            <person name="Karaoz U."/>
            <person name="Brodie E.L."/>
            <person name="Williams K.H."/>
            <person name="Hubbard S.S."/>
            <person name="Banfield J.F."/>
        </authorList>
    </citation>
    <scope>NUCLEOTIDE SEQUENCE [LARGE SCALE GENOMIC DNA]</scope>
</reference>
<accession>A0A1G2THD9</accession>
<dbReference type="CDD" id="cd04471">
    <property type="entry name" value="S1_RNase_R"/>
    <property type="match status" value="1"/>
</dbReference>
<dbReference type="NCBIfam" id="TIGR02063">
    <property type="entry name" value="RNase_R"/>
    <property type="match status" value="1"/>
</dbReference>
<keyword evidence="6 8" id="KW-0269">Exonuclease</keyword>
<dbReference type="GO" id="GO:0008859">
    <property type="term" value="F:exoribonuclease II activity"/>
    <property type="evidence" value="ECO:0007669"/>
    <property type="project" value="UniProtKB-UniRule"/>
</dbReference>
<dbReference type="PANTHER" id="PTHR23355:SF9">
    <property type="entry name" value="DIS3-LIKE EXONUCLEASE 2"/>
    <property type="match status" value="1"/>
</dbReference>
<comment type="subcellular location">
    <subcellularLocation>
        <location evidence="2 8">Cytoplasm</location>
    </subcellularLocation>
</comment>
<dbReference type="GO" id="GO:0003723">
    <property type="term" value="F:RNA binding"/>
    <property type="evidence" value="ECO:0007669"/>
    <property type="project" value="UniProtKB-UniRule"/>
</dbReference>
<dbReference type="InterPro" id="IPR011805">
    <property type="entry name" value="RNase_R"/>
</dbReference>
<dbReference type="SMART" id="SM00955">
    <property type="entry name" value="RNB"/>
    <property type="match status" value="1"/>
</dbReference>
<dbReference type="PROSITE" id="PS01175">
    <property type="entry name" value="RIBONUCLEASE_II"/>
    <property type="match status" value="1"/>
</dbReference>
<comment type="caution">
    <text evidence="10">The sequence shown here is derived from an EMBL/GenBank/DDBJ whole genome shotgun (WGS) entry which is preliminary data.</text>
</comment>
<evidence type="ECO:0000259" key="9">
    <source>
        <dbReference type="PROSITE" id="PS50126"/>
    </source>
</evidence>
<name>A0A1G2THD9_9BACT</name>
<dbReference type="InterPro" id="IPR003029">
    <property type="entry name" value="S1_domain"/>
</dbReference>
<evidence type="ECO:0000313" key="10">
    <source>
        <dbReference type="EMBL" id="OHA96697.1"/>
    </source>
</evidence>
<dbReference type="NCBIfam" id="TIGR00358">
    <property type="entry name" value="3_prime_RNase"/>
    <property type="match status" value="1"/>
</dbReference>
<dbReference type="InterPro" id="IPR004476">
    <property type="entry name" value="RNase_II/RNase_R"/>
</dbReference>
<dbReference type="HAMAP" id="MF_01895">
    <property type="entry name" value="RNase_R"/>
    <property type="match status" value="1"/>
</dbReference>
<dbReference type="SUPFAM" id="SSF50249">
    <property type="entry name" value="Nucleic acid-binding proteins"/>
    <property type="match status" value="4"/>
</dbReference>
<dbReference type="InterPro" id="IPR001900">
    <property type="entry name" value="RNase_II/R"/>
</dbReference>
<dbReference type="Proteomes" id="UP000177279">
    <property type="component" value="Unassembled WGS sequence"/>
</dbReference>
<evidence type="ECO:0000256" key="8">
    <source>
        <dbReference type="HAMAP-Rule" id="MF_01895"/>
    </source>
</evidence>
<evidence type="ECO:0000256" key="7">
    <source>
        <dbReference type="ARBA" id="ARBA00022884"/>
    </source>
</evidence>
<keyword evidence="7 8" id="KW-0694">RNA-binding</keyword>
<keyword evidence="4 8" id="KW-0540">Nuclease</keyword>
<organism evidence="10 11">
    <name type="scientific">Candidatus Zambryskibacteria bacterium RIFCSPHIGHO2_02_FULL_43_37</name>
    <dbReference type="NCBI Taxonomy" id="1802749"/>
    <lineage>
        <taxon>Bacteria</taxon>
        <taxon>Candidatus Zambryskiibacteriota</taxon>
    </lineage>
</organism>
<dbReference type="InterPro" id="IPR040476">
    <property type="entry name" value="CSD2"/>
</dbReference>
<dbReference type="Pfam" id="PF00575">
    <property type="entry name" value="S1"/>
    <property type="match status" value="1"/>
</dbReference>
<dbReference type="Pfam" id="PF08206">
    <property type="entry name" value="OB_RNB"/>
    <property type="match status" value="1"/>
</dbReference>
<dbReference type="Pfam" id="PF17876">
    <property type="entry name" value="CSD2"/>
    <property type="match status" value="1"/>
</dbReference>
<dbReference type="PANTHER" id="PTHR23355">
    <property type="entry name" value="RIBONUCLEASE"/>
    <property type="match status" value="1"/>
</dbReference>
<feature type="domain" description="S1 motif" evidence="9">
    <location>
        <begin position="558"/>
        <end position="639"/>
    </location>
</feature>
<dbReference type="AlphaFoldDB" id="A0A1G2THD9"/>
<dbReference type="InterPro" id="IPR050180">
    <property type="entry name" value="RNR_Ribonuclease"/>
</dbReference>
<gene>
    <name evidence="8" type="primary">rnr</name>
    <name evidence="10" type="ORF">A3D49_02495</name>
</gene>
<dbReference type="Gene3D" id="2.40.50.140">
    <property type="entry name" value="Nucleic acid-binding proteins"/>
    <property type="match status" value="3"/>
</dbReference>
<comment type="catalytic activity">
    <reaction evidence="1 8">
        <text>Exonucleolytic cleavage in the 3'- to 5'-direction to yield nucleoside 5'-phosphates.</text>
        <dbReference type="EC" id="3.1.13.1"/>
    </reaction>
</comment>